<protein>
    <submittedName>
        <fullName evidence="4">Uncharacterized protein</fullName>
    </submittedName>
</protein>
<reference evidence="4 5" key="1">
    <citation type="submission" date="2019-08" db="EMBL/GenBank/DDBJ databases">
        <authorList>
            <person name="Liang Q."/>
        </authorList>
    </citation>
    <scope>NUCLEOTIDE SEQUENCE [LARGE SCALE GENOMIC DNA]</scope>
    <source>
        <strain evidence="4 5">V1718</strain>
    </source>
</reference>
<evidence type="ECO:0000256" key="3">
    <source>
        <dbReference type="ARBA" id="ARBA00023180"/>
    </source>
</evidence>
<dbReference type="InterPro" id="IPR028994">
    <property type="entry name" value="Integrin_alpha_N"/>
</dbReference>
<dbReference type="AlphaFoldDB" id="A0A5B8XT77"/>
<proteinExistence type="predicted"/>
<keyword evidence="2" id="KW-0677">Repeat</keyword>
<keyword evidence="3" id="KW-0325">Glycoprotein</keyword>
<dbReference type="GO" id="GO:0009897">
    <property type="term" value="C:external side of plasma membrane"/>
    <property type="evidence" value="ECO:0007669"/>
    <property type="project" value="TreeGrafter"/>
</dbReference>
<dbReference type="GO" id="GO:0033627">
    <property type="term" value="P:cell adhesion mediated by integrin"/>
    <property type="evidence" value="ECO:0007669"/>
    <property type="project" value="TreeGrafter"/>
</dbReference>
<dbReference type="SMART" id="SM00191">
    <property type="entry name" value="Int_alpha"/>
    <property type="match status" value="7"/>
</dbReference>
<dbReference type="InterPro" id="IPR000413">
    <property type="entry name" value="Integrin_alpha"/>
</dbReference>
<dbReference type="Pfam" id="PF00526">
    <property type="entry name" value="Dicty_CTDC"/>
    <property type="match status" value="4"/>
</dbReference>
<dbReference type="InterPro" id="IPR013519">
    <property type="entry name" value="Int_alpha_beta-p"/>
</dbReference>
<dbReference type="GO" id="GO:0007160">
    <property type="term" value="P:cell-matrix adhesion"/>
    <property type="evidence" value="ECO:0007669"/>
    <property type="project" value="TreeGrafter"/>
</dbReference>
<dbReference type="EMBL" id="CP042467">
    <property type="protein sequence ID" value="QED28764.1"/>
    <property type="molecule type" value="Genomic_DNA"/>
</dbReference>
<dbReference type="OrthoDB" id="1013954at2"/>
<sequence length="1261" mass="127981">MHKVKFLHVFAAMFVLSGCDHDTKATQETDQHALLKSGSEGAIEGLSISRVGDVKPFESWDILDSKVSATNLALGYTAEVLADGGLHFTHVGGETIYSAPPSEVVGQQNKWVSGKVDGRKFTLSGSHWDSHFSNNTDGVSISWTLKSPSERGAIQFGLSNDHSYIIDGSDLIVMRGTERVFTWKGLGAWDATGQTLDVKYVRVGERVFIEYNDQNAKYPIYIDPVATSPSWSTYPDPDKGASFFGTMVRGLGDVNGDGFTDVLVGQPRYFNDGPNGEDNSREGRIILYYGTSTGLSQTAAWSYESDIAFAQLGYLIAVLGDVDGDGFADVAVSSLKAVQGNANAGTVYIFRGQAGVGLQSPTEIQSPSPATNEFFGFRVRVGDYNCDGFRDIAVGSAFTNASSGRVWVYYGLNGTYLTPPQILNGPTGSNFGGALTSGPIRGTVVGVNTCDDLLVGAPSFDQPGFTNQGAVYLHDGGLTGLSAAPTQSFFGSMASATLGVATVRLGDIDNDGNLDFGFGAPGQNSNQGAVLVVKGTGTGLELVPIVVDGLPGSRFGTEIAGGDINGDGFADLIVSAPNFSNPETNEGAVIVHQYNGMSFDRVQTLEGNQSNGGYGLSIHSGFDLNGDSIDDLLIGARDYPSPNDPTRGGAAFAHYGVEDCFIDGAFVAAGDVSPTNACEVCDPSVSQTAYSPLSCDDGDQCTTDSCDTTLGCINAVVADNTPCDDGLFCTENEVCTAGACGGGTPLDCSGSPGECFEAGVCNEAADQCDPPAPSPAGDACGGAVCQTAGTCDGAGTCQGAAPVDCSNLDTACTVGQCNATTGACEAVNVTNGTSCDDGDACTNNDVCGGGVCGGSAIACDDGNPCTVESCDPVLGCVSVPAADGLACDDGNACTSADSCTAGVCGGSAVTCDDGNECTVDSCDAVLGCQAAPASAGTTCDDGLFCTVNNACDGAGACVGAPRDCSNAAATCFEGVACDETADLCVPANPSASGTACGGDVCVDAGTCDGNGVCSGESNVDCSNLDTDCEIGVCDGTSGACVAQPRPDGTVCDDADACTENNICESGVCGGDAVVCEDDDNECTAPSCDPAQGCVFEDLPFGSTCSESFCSADGTSVSAGICDGSGACTEDTTTLTSCAPYVCGVSAEGAACLSSCEADVDCAEGFVCSNAECVEPGEDMGDMGTPDMGETDMGDDMGETDMGTPDMAIDDMGADMAGPDIGPQAQGQLEGSGPACASTDARPDHALLMLLVLGIGLRVRRR</sequence>
<dbReference type="GO" id="GO:0008305">
    <property type="term" value="C:integrin complex"/>
    <property type="evidence" value="ECO:0007669"/>
    <property type="project" value="InterPro"/>
</dbReference>
<evidence type="ECO:0000313" key="4">
    <source>
        <dbReference type="EMBL" id="QED28764.1"/>
    </source>
</evidence>
<dbReference type="PROSITE" id="PS51470">
    <property type="entry name" value="FG_GAP"/>
    <property type="match status" value="6"/>
</dbReference>
<keyword evidence="1" id="KW-0732">Signal</keyword>
<dbReference type="InterPro" id="IPR013517">
    <property type="entry name" value="FG-GAP"/>
</dbReference>
<evidence type="ECO:0000256" key="2">
    <source>
        <dbReference type="ARBA" id="ARBA00022737"/>
    </source>
</evidence>
<dbReference type="GO" id="GO:0098609">
    <property type="term" value="P:cell-cell adhesion"/>
    <property type="evidence" value="ECO:0007669"/>
    <property type="project" value="TreeGrafter"/>
</dbReference>
<keyword evidence="5" id="KW-1185">Reference proteome</keyword>
<evidence type="ECO:0000256" key="1">
    <source>
        <dbReference type="ARBA" id="ARBA00022729"/>
    </source>
</evidence>
<organism evidence="4 5">
    <name type="scientific">Microvenator marinus</name>
    <dbReference type="NCBI Taxonomy" id="2600177"/>
    <lineage>
        <taxon>Bacteria</taxon>
        <taxon>Deltaproteobacteria</taxon>
        <taxon>Bradymonadales</taxon>
        <taxon>Microvenatoraceae</taxon>
        <taxon>Microvenator</taxon>
    </lineage>
</organism>
<dbReference type="SUPFAM" id="SSF69318">
    <property type="entry name" value="Integrin alpha N-terminal domain"/>
    <property type="match status" value="2"/>
</dbReference>
<dbReference type="PROSITE" id="PS51257">
    <property type="entry name" value="PROKAR_LIPOPROTEIN"/>
    <property type="match status" value="1"/>
</dbReference>
<dbReference type="GO" id="GO:0005178">
    <property type="term" value="F:integrin binding"/>
    <property type="evidence" value="ECO:0007669"/>
    <property type="project" value="TreeGrafter"/>
</dbReference>
<name>A0A5B8XT77_9DELT</name>
<dbReference type="KEGG" id="bbae:FRD01_16270"/>
<dbReference type="PANTHER" id="PTHR23220">
    <property type="entry name" value="INTEGRIN ALPHA"/>
    <property type="match status" value="1"/>
</dbReference>
<dbReference type="GO" id="GO:0007229">
    <property type="term" value="P:integrin-mediated signaling pathway"/>
    <property type="evidence" value="ECO:0007669"/>
    <property type="project" value="TreeGrafter"/>
</dbReference>
<evidence type="ECO:0000313" key="5">
    <source>
        <dbReference type="Proteomes" id="UP000321595"/>
    </source>
</evidence>
<dbReference type="RefSeq" id="WP_146961486.1">
    <property type="nucleotide sequence ID" value="NZ_CP042467.1"/>
</dbReference>
<dbReference type="InterPro" id="IPR001673">
    <property type="entry name" value="S_mold_repeat"/>
</dbReference>
<dbReference type="Pfam" id="PF01839">
    <property type="entry name" value="FG-GAP"/>
    <property type="match status" value="2"/>
</dbReference>
<dbReference type="PANTHER" id="PTHR23220:SF122">
    <property type="entry name" value="INTEGRIN ALPHA-PS1"/>
    <property type="match status" value="1"/>
</dbReference>
<gene>
    <name evidence="4" type="ORF">FRD01_16270</name>
</gene>
<dbReference type="Pfam" id="PF13517">
    <property type="entry name" value="FG-GAP_3"/>
    <property type="match status" value="1"/>
</dbReference>
<dbReference type="Gene3D" id="2.130.10.130">
    <property type="entry name" value="Integrin alpha, N-terminal"/>
    <property type="match status" value="4"/>
</dbReference>
<dbReference type="PRINTS" id="PR01185">
    <property type="entry name" value="INTEGRINA"/>
</dbReference>
<dbReference type="Proteomes" id="UP000321595">
    <property type="component" value="Chromosome"/>
</dbReference>
<accession>A0A5B8XT77</accession>